<comment type="catalytic activity">
    <reaction evidence="9">
        <text>L-seryl-[I-kappa-B protein] + ATP = O-phospho-L-seryl-[I-kappa-B protein] + ADP + H(+)</text>
        <dbReference type="Rhea" id="RHEA:19073"/>
        <dbReference type="Rhea" id="RHEA-COMP:13698"/>
        <dbReference type="Rhea" id="RHEA-COMP:13699"/>
        <dbReference type="ChEBI" id="CHEBI:15378"/>
        <dbReference type="ChEBI" id="CHEBI:29999"/>
        <dbReference type="ChEBI" id="CHEBI:30616"/>
        <dbReference type="ChEBI" id="CHEBI:83421"/>
        <dbReference type="ChEBI" id="CHEBI:456216"/>
        <dbReference type="EC" id="2.7.11.10"/>
    </reaction>
</comment>
<reference evidence="14" key="2">
    <citation type="submission" date="2016-11" db="UniProtKB">
        <authorList>
            <consortium name="WormBaseParasite"/>
        </authorList>
    </citation>
    <scope>IDENTIFICATION</scope>
</reference>
<accession>A0A1S0TVT1</accession>
<accession>A0A1I7VH30</accession>
<dbReference type="SUPFAM" id="SSF56112">
    <property type="entry name" value="Protein kinase-like (PK-like)"/>
    <property type="match status" value="1"/>
</dbReference>
<dbReference type="InterPro" id="IPR000719">
    <property type="entry name" value="Prot_kinase_dom"/>
</dbReference>
<dbReference type="CTD" id="9944905"/>
<evidence type="ECO:0000313" key="14">
    <source>
        <dbReference type="WBParaSite" id="EN70_2441"/>
    </source>
</evidence>
<dbReference type="WBParaSite" id="EN70_2441">
    <property type="protein sequence ID" value="EN70_2441"/>
    <property type="gene ID" value="EN70_2441"/>
</dbReference>
<dbReference type="KEGG" id="loa:LOAG_07487"/>
<proteinExistence type="predicted"/>
<dbReference type="InParanoid" id="A0A1I7VH30"/>
<dbReference type="GO" id="GO:0005737">
    <property type="term" value="C:cytoplasm"/>
    <property type="evidence" value="ECO:0007669"/>
    <property type="project" value="UniProtKB-SubCell"/>
</dbReference>
<dbReference type="InterPro" id="IPR051180">
    <property type="entry name" value="IKK"/>
</dbReference>
<organism evidence="13 14">
    <name type="scientific">Loa loa</name>
    <name type="common">Eye worm</name>
    <name type="synonym">Filaria loa</name>
    <dbReference type="NCBI Taxonomy" id="7209"/>
    <lineage>
        <taxon>Eukaryota</taxon>
        <taxon>Metazoa</taxon>
        <taxon>Ecdysozoa</taxon>
        <taxon>Nematoda</taxon>
        <taxon>Chromadorea</taxon>
        <taxon>Rhabditida</taxon>
        <taxon>Spirurina</taxon>
        <taxon>Spiruromorpha</taxon>
        <taxon>Filarioidea</taxon>
        <taxon>Onchocercidae</taxon>
        <taxon>Loa</taxon>
    </lineage>
</organism>
<dbReference type="InterPro" id="IPR008271">
    <property type="entry name" value="Ser/Thr_kinase_AS"/>
</dbReference>
<dbReference type="AlphaFoldDB" id="A0A1I7VH30"/>
<protein>
    <recommendedName>
        <fullName evidence="2">IkappaB kinase</fullName>
        <ecNumber evidence="2">2.7.11.10</ecNumber>
    </recommendedName>
</protein>
<evidence type="ECO:0000256" key="1">
    <source>
        <dbReference type="ARBA" id="ARBA00004496"/>
    </source>
</evidence>
<dbReference type="PANTHER" id="PTHR22969">
    <property type="entry name" value="IKB KINASE"/>
    <property type="match status" value="1"/>
</dbReference>
<evidence type="ECO:0000256" key="3">
    <source>
        <dbReference type="ARBA" id="ARBA00022490"/>
    </source>
</evidence>
<name>A0A1I7VH30_LOALO</name>
<dbReference type="OrthoDB" id="10013850at2759"/>
<dbReference type="GO" id="GO:0008384">
    <property type="term" value="F:IkappaB kinase activity"/>
    <property type="evidence" value="ECO:0007669"/>
    <property type="project" value="UniProtKB-EC"/>
</dbReference>
<keyword evidence="3" id="KW-0963">Cytoplasm</keyword>
<evidence type="ECO:0000256" key="2">
    <source>
        <dbReference type="ARBA" id="ARBA00012442"/>
    </source>
</evidence>
<evidence type="ECO:0000256" key="9">
    <source>
        <dbReference type="ARBA" id="ARBA00048789"/>
    </source>
</evidence>
<dbReference type="PROSITE" id="PS50011">
    <property type="entry name" value="PROTEIN_KINASE_DOM"/>
    <property type="match status" value="1"/>
</dbReference>
<reference evidence="12 13" key="1">
    <citation type="submission" date="2012-04" db="EMBL/GenBank/DDBJ databases">
        <title>The Genome Sequence of Loa loa.</title>
        <authorList>
            <consortium name="The Broad Institute Genome Sequencing Platform"/>
            <consortium name="Broad Institute Genome Sequencing Center for Infectious Disease"/>
            <person name="Nutman T.B."/>
            <person name="Fink D.L."/>
            <person name="Russ C."/>
            <person name="Young S."/>
            <person name="Zeng Q."/>
            <person name="Gargeya S."/>
            <person name="Alvarado L."/>
            <person name="Berlin A."/>
            <person name="Chapman S.B."/>
            <person name="Chen Z."/>
            <person name="Freedman E."/>
            <person name="Gellesch M."/>
            <person name="Goldberg J."/>
            <person name="Griggs A."/>
            <person name="Gujja S."/>
            <person name="Heilman E.R."/>
            <person name="Heiman D."/>
            <person name="Howarth C."/>
            <person name="Mehta T."/>
            <person name="Neiman D."/>
            <person name="Pearson M."/>
            <person name="Roberts A."/>
            <person name="Saif S."/>
            <person name="Shea T."/>
            <person name="Shenoy N."/>
            <person name="Sisk P."/>
            <person name="Stolte C."/>
            <person name="Sykes S."/>
            <person name="White J."/>
            <person name="Yandava C."/>
            <person name="Haas B."/>
            <person name="Henn M.R."/>
            <person name="Nusbaum C."/>
            <person name="Birren B."/>
        </authorList>
    </citation>
    <scope>NUCLEOTIDE SEQUENCE [LARGE SCALE GENOMIC DNA]</scope>
</reference>
<dbReference type="SMART" id="SM00220">
    <property type="entry name" value="S_TKc"/>
    <property type="match status" value="1"/>
</dbReference>
<dbReference type="Gene3D" id="1.10.510.10">
    <property type="entry name" value="Transferase(Phosphotransferase) domain 1"/>
    <property type="match status" value="1"/>
</dbReference>
<dbReference type="OMA" id="IFMEPLQ"/>
<keyword evidence="4" id="KW-0723">Serine/threonine-protein kinase</keyword>
<feature type="domain" description="Protein kinase" evidence="11">
    <location>
        <begin position="19"/>
        <end position="315"/>
    </location>
</feature>
<keyword evidence="8 10" id="KW-0067">ATP-binding</keyword>
<dbReference type="InterPro" id="IPR017441">
    <property type="entry name" value="Protein_kinase_ATP_BS"/>
</dbReference>
<dbReference type="eggNOG" id="KOG4250">
    <property type="taxonomic scope" value="Eukaryota"/>
</dbReference>
<evidence type="ECO:0000313" key="12">
    <source>
        <dbReference type="EMBL" id="EFO21003.1"/>
    </source>
</evidence>
<evidence type="ECO:0000313" key="13">
    <source>
        <dbReference type="Proteomes" id="UP000095285"/>
    </source>
</evidence>
<keyword evidence="7 12" id="KW-0418">Kinase</keyword>
<dbReference type="GeneID" id="9944905"/>
<dbReference type="RefSeq" id="XP_020302320.1">
    <property type="nucleotide sequence ID" value="XM_020447449.1"/>
</dbReference>
<dbReference type="STRING" id="7209.A0A1I7VH30"/>
<evidence type="ECO:0000256" key="10">
    <source>
        <dbReference type="PROSITE-ProRule" id="PRU10141"/>
    </source>
</evidence>
<dbReference type="EMBL" id="JH712259">
    <property type="protein sequence ID" value="EFO21003.1"/>
    <property type="molecule type" value="Genomic_DNA"/>
</dbReference>
<dbReference type="PROSITE" id="PS00108">
    <property type="entry name" value="PROTEIN_KINASE_ST"/>
    <property type="match status" value="1"/>
</dbReference>
<evidence type="ECO:0000256" key="4">
    <source>
        <dbReference type="ARBA" id="ARBA00022527"/>
    </source>
</evidence>
<evidence type="ECO:0000256" key="7">
    <source>
        <dbReference type="ARBA" id="ARBA00022777"/>
    </source>
</evidence>
<sequence>MDGASEGGIQYTNKFFWHQRNIDLIGNGAFGRVHKGRNQETGEFVAIKTCNKFNTQQHVREIEILQQLNSPYIVKFIASDTIDPKNMNEAQQMVLVMELADGSVRDELKKLENMFGLSYQILLQLIDHLEKGLSYLNSKKIAHRDVKPENVLIFNKSERMIFKLCDFGGSRFLTDNFQPLHSICGTPGYLNEYSTANLARKTTALSYTKDECDLWSVGCTLFECATGILPFVPAKGPADTLGMHNMMISRPSDAIFGRASETGQFLWQKDFPNGRCLYPKSFRRILGEFIRRLFDRREATRLTFNEFDEMCKELLNLKRMRVFKMNIMCLEEYFDTSAVDHFERSYFDVYMKVDTPPHDLICLLTLPAGSAVVYKSPPFPVGLIDRCSDVIVMGLQNNENYTLPIKLPELVVHSPFPLCNREPTFHEMKLAAASTLSVERQTYKLQDTIPDVIRILRAVHLKLLKEAEILTHDCNFANRLAKQLRLLSKAIALNKETAEERKAVENNSLSVVRELNFIREAVQWICNTLQQIDVRFAVIESKHIAKEPSLKVELEAVVKLRTFPPCNNASENVLQMETDRKYLLNSYEKMVRNYDEKLKQLCDIFMEPLQMLARDMFDLSHKLFKTKKQLDETLQLIAITEQTNECRLEATEIASGNSCNANSNSMIRNDLSSILKEFELHARQQKINAATSLALTKQWLLDMTD</sequence>
<comment type="subcellular location">
    <subcellularLocation>
        <location evidence="1">Cytoplasm</location>
    </subcellularLocation>
</comment>
<evidence type="ECO:0000256" key="5">
    <source>
        <dbReference type="ARBA" id="ARBA00022679"/>
    </source>
</evidence>
<keyword evidence="13" id="KW-1185">Reference proteome</keyword>
<gene>
    <name evidence="12 14" type="ORF">LOAG_07487</name>
</gene>
<dbReference type="EC" id="2.7.11.10" evidence="2"/>
<evidence type="ECO:0000256" key="8">
    <source>
        <dbReference type="ARBA" id="ARBA00022840"/>
    </source>
</evidence>
<feature type="binding site" evidence="10">
    <location>
        <position position="48"/>
    </location>
    <ligand>
        <name>ATP</name>
        <dbReference type="ChEBI" id="CHEBI:30616"/>
    </ligand>
</feature>
<evidence type="ECO:0000256" key="6">
    <source>
        <dbReference type="ARBA" id="ARBA00022741"/>
    </source>
</evidence>
<dbReference type="PANTHER" id="PTHR22969:SF17">
    <property type="entry name" value="INHIBITOR OF NUCLEAR FACTOR KAPPA-B KINASE SUBUNIT BETA"/>
    <property type="match status" value="1"/>
</dbReference>
<dbReference type="GO" id="GO:0005524">
    <property type="term" value="F:ATP binding"/>
    <property type="evidence" value="ECO:0007669"/>
    <property type="project" value="UniProtKB-UniRule"/>
</dbReference>
<dbReference type="Proteomes" id="UP000095285">
    <property type="component" value="Unassembled WGS sequence"/>
</dbReference>
<dbReference type="PROSITE" id="PS00107">
    <property type="entry name" value="PROTEIN_KINASE_ATP"/>
    <property type="match status" value="1"/>
</dbReference>
<evidence type="ECO:0000259" key="11">
    <source>
        <dbReference type="PROSITE" id="PS50011"/>
    </source>
</evidence>
<keyword evidence="6 10" id="KW-0547">Nucleotide-binding</keyword>
<keyword evidence="5" id="KW-0808">Transferase</keyword>
<dbReference type="InterPro" id="IPR011009">
    <property type="entry name" value="Kinase-like_dom_sf"/>
</dbReference>
<dbReference type="Pfam" id="PF00069">
    <property type="entry name" value="Pkinase"/>
    <property type="match status" value="1"/>
</dbReference>